<evidence type="ECO:0000256" key="1">
    <source>
        <dbReference type="SAM" id="MobiDB-lite"/>
    </source>
</evidence>
<protein>
    <submittedName>
        <fullName evidence="3">Toxoplasma gondii family A protein</fullName>
    </submittedName>
</protein>
<dbReference type="EMBL" id="AFHV02002126">
    <property type="protein sequence ID" value="PUA87234.1"/>
    <property type="molecule type" value="Genomic_DNA"/>
</dbReference>
<feature type="region of interest" description="Disordered" evidence="1">
    <location>
        <begin position="165"/>
        <end position="405"/>
    </location>
</feature>
<feature type="compositionally biased region" description="Gly residues" evidence="1">
    <location>
        <begin position="204"/>
        <end position="218"/>
    </location>
</feature>
<feature type="compositionally biased region" description="Gly residues" evidence="1">
    <location>
        <begin position="228"/>
        <end position="238"/>
    </location>
</feature>
<feature type="compositionally biased region" description="Low complexity" evidence="1">
    <location>
        <begin position="165"/>
        <end position="203"/>
    </location>
</feature>
<keyword evidence="2" id="KW-0732">Signal</keyword>
<dbReference type="AlphaFoldDB" id="A0A2T6IPG3"/>
<dbReference type="VEuPathDB" id="ToxoDB:TGBR9_383090"/>
<name>A0A2T6IPG3_TOXGO</name>
<accession>A0A2T6IPG3</accession>
<organism evidence="3 4">
    <name type="scientific">Toxoplasma gondii TgCATBr9</name>
    <dbReference type="NCBI Taxonomy" id="943120"/>
    <lineage>
        <taxon>Eukaryota</taxon>
        <taxon>Sar</taxon>
        <taxon>Alveolata</taxon>
        <taxon>Apicomplexa</taxon>
        <taxon>Conoidasida</taxon>
        <taxon>Coccidia</taxon>
        <taxon>Eucoccidiorida</taxon>
        <taxon>Eimeriorina</taxon>
        <taxon>Sarcocystidae</taxon>
        <taxon>Toxoplasma</taxon>
    </lineage>
</organism>
<evidence type="ECO:0000313" key="3">
    <source>
        <dbReference type="EMBL" id="PUA87234.1"/>
    </source>
</evidence>
<evidence type="ECO:0000313" key="4">
    <source>
        <dbReference type="Proteomes" id="UP000244488"/>
    </source>
</evidence>
<feature type="signal peptide" evidence="2">
    <location>
        <begin position="1"/>
        <end position="23"/>
    </location>
</feature>
<feature type="compositionally biased region" description="Polar residues" evidence="1">
    <location>
        <begin position="383"/>
        <end position="397"/>
    </location>
</feature>
<comment type="caution">
    <text evidence="3">The sequence shown here is derived from an EMBL/GenBank/DDBJ whole genome shotgun (WGS) entry which is preliminary data.</text>
</comment>
<evidence type="ECO:0000256" key="2">
    <source>
        <dbReference type="SAM" id="SignalP"/>
    </source>
</evidence>
<feature type="compositionally biased region" description="Low complexity" evidence="1">
    <location>
        <begin position="311"/>
        <end position="325"/>
    </location>
</feature>
<feature type="compositionally biased region" description="Polar residues" evidence="1">
    <location>
        <begin position="264"/>
        <end position="288"/>
    </location>
</feature>
<feature type="compositionally biased region" description="Polar residues" evidence="1">
    <location>
        <begin position="349"/>
        <end position="376"/>
    </location>
</feature>
<reference evidence="3 4" key="1">
    <citation type="journal article" date="2016" name="Nat. Commun.">
        <title>Local admixture of amplified and diversified secreted pathogenesis determinants shapes mosaic Toxoplasma gondii genomes.</title>
        <authorList>
            <person name="Lorenzi H."/>
            <person name="Khan A."/>
            <person name="Behnke M.S."/>
            <person name="Namasivayam S."/>
            <person name="Swapna L.S."/>
            <person name="Hadjithomas M."/>
            <person name="Karamycheva S."/>
            <person name="Pinney D."/>
            <person name="Brunk B.P."/>
            <person name="Ajioka J.W."/>
            <person name="Ajzenberg D."/>
            <person name="Boothroyd J.C."/>
            <person name="Boyle J.P."/>
            <person name="Darde M.L."/>
            <person name="Diaz-Miranda M.A."/>
            <person name="Dubey J.P."/>
            <person name="Fritz H.M."/>
            <person name="Gennari S.M."/>
            <person name="Gregory B.D."/>
            <person name="Kim K."/>
            <person name="Saeij J.P."/>
            <person name="Su C."/>
            <person name="White M.W."/>
            <person name="Zhu X.Q."/>
            <person name="Howe D.K."/>
            <person name="Rosenthal B.M."/>
            <person name="Grigg M.E."/>
            <person name="Parkinson J."/>
            <person name="Liu L."/>
            <person name="Kissinger J.C."/>
            <person name="Roos D.S."/>
            <person name="Sibley L.D."/>
        </authorList>
    </citation>
    <scope>NUCLEOTIDE SEQUENCE [LARGE SCALE GENOMIC DNA]</scope>
    <source>
        <strain evidence="3 4">TgCATBr9</strain>
    </source>
</reference>
<proteinExistence type="predicted"/>
<feature type="chain" id="PRO_5015719054" evidence="2">
    <location>
        <begin position="24"/>
        <end position="459"/>
    </location>
</feature>
<sequence>MEHQALRAVLLTFLVATVVPCAASDANGSERDPDFIVTIGSKGVEENSQQVFFLGPSATLRVTDESGKAIFLPQPASPDHDTEPSYNLAYVYENGHCNFAKTLAYRDAFPGYSRPLWVRSSAHVGRGDGLPAGTVANYTLTNPPADSMSGGVSFCVRFTTSDAATTTTTTKAPTEAADSTTKSSESTEGSSTGPTDSSGSSSQSGGGSDSSSPSGGGSDSSSESGEDSGSGGGSGGSGSSSQEQNNRVQREPPLNHVPKPEVNVQPQLQQQRGSNTPELPDTKISSKGQPAGEGGQQDLTSEDDNGKGVYSGASSDASSEGAVASPGPEAEPENGVSENSVFHPLSSGEAVTQDQGSQESTSTAPVPSVEGISTSEIVERNETQASEMTTSHTTSVGTPGKNGAVAAGGARLRRLSDKDASAVKYLTIVVHSAAWGLSAGSLMASAVVLSITVTLLSSV</sequence>
<dbReference type="Proteomes" id="UP000244488">
    <property type="component" value="Unassembled WGS sequence"/>
</dbReference>
<gene>
    <name evidence="3" type="ORF">TGBR9_383090</name>
</gene>